<protein>
    <submittedName>
        <fullName evidence="3">P-type domain-containing protein</fullName>
    </submittedName>
</protein>
<evidence type="ECO:0000313" key="2">
    <source>
        <dbReference type="Proteomes" id="UP000050794"/>
    </source>
</evidence>
<reference evidence="3" key="1">
    <citation type="submission" date="2016-06" db="UniProtKB">
        <authorList>
            <consortium name="WormBaseParasite"/>
        </authorList>
    </citation>
    <scope>IDENTIFICATION</scope>
</reference>
<proteinExistence type="predicted"/>
<gene>
    <name evidence="1" type="ORF">TCNE_LOCUS9483</name>
</gene>
<dbReference type="EMBL" id="UYWY01020191">
    <property type="protein sequence ID" value="VDM40804.1"/>
    <property type="molecule type" value="Genomic_DNA"/>
</dbReference>
<accession>A0A183ULW3</accession>
<dbReference type="WBParaSite" id="TCNE_0000948301-mRNA-1">
    <property type="protein sequence ID" value="TCNE_0000948301-mRNA-1"/>
    <property type="gene ID" value="TCNE_0000948301"/>
</dbReference>
<keyword evidence="2" id="KW-1185">Reference proteome</keyword>
<organism evidence="2 3">
    <name type="scientific">Toxocara canis</name>
    <name type="common">Canine roundworm</name>
    <dbReference type="NCBI Taxonomy" id="6265"/>
    <lineage>
        <taxon>Eukaryota</taxon>
        <taxon>Metazoa</taxon>
        <taxon>Ecdysozoa</taxon>
        <taxon>Nematoda</taxon>
        <taxon>Chromadorea</taxon>
        <taxon>Rhabditida</taxon>
        <taxon>Spirurina</taxon>
        <taxon>Ascaridomorpha</taxon>
        <taxon>Ascaridoidea</taxon>
        <taxon>Toxocaridae</taxon>
        <taxon>Toxocara</taxon>
    </lineage>
</organism>
<sequence length="173" mass="19699">MIAVPSFPTTSGKYGQMVSEGVCVTGACEREGRLKYSSNCLLTRSSCCEGHCRKPFLQRFNPIYATRQEEEGSWLHPRRRLSNATLQLSWILWDFITSVCCKDKPYSLGQELVEDAVLNVHYHWRSRIGFVCLNHFLCLRMKKRAYEHSSASNAAQHAPLQHAEDVGSLDMLT</sequence>
<dbReference type="Proteomes" id="UP000050794">
    <property type="component" value="Unassembled WGS sequence"/>
</dbReference>
<reference evidence="1 2" key="2">
    <citation type="submission" date="2018-11" db="EMBL/GenBank/DDBJ databases">
        <authorList>
            <consortium name="Pathogen Informatics"/>
        </authorList>
    </citation>
    <scope>NUCLEOTIDE SEQUENCE [LARGE SCALE GENOMIC DNA]</scope>
</reference>
<evidence type="ECO:0000313" key="1">
    <source>
        <dbReference type="EMBL" id="VDM40804.1"/>
    </source>
</evidence>
<name>A0A183ULW3_TOXCA</name>
<evidence type="ECO:0000313" key="3">
    <source>
        <dbReference type="WBParaSite" id="TCNE_0000948301-mRNA-1"/>
    </source>
</evidence>
<dbReference type="AlphaFoldDB" id="A0A183ULW3"/>